<comment type="caution">
    <text evidence="2">The sequence shown here is derived from an EMBL/GenBank/DDBJ whole genome shotgun (WGS) entry which is preliminary data.</text>
</comment>
<protein>
    <submittedName>
        <fullName evidence="2">NUDIX domain-containing protein</fullName>
    </submittedName>
</protein>
<reference evidence="3" key="1">
    <citation type="journal article" date="2019" name="Int. J. Syst. Evol. Microbiol.">
        <title>The Global Catalogue of Microorganisms (GCM) 10K type strain sequencing project: providing services to taxonomists for standard genome sequencing and annotation.</title>
        <authorList>
            <consortium name="The Broad Institute Genomics Platform"/>
            <consortium name="The Broad Institute Genome Sequencing Center for Infectious Disease"/>
            <person name="Wu L."/>
            <person name="Ma J."/>
        </authorList>
    </citation>
    <scope>NUCLEOTIDE SEQUENCE [LARGE SCALE GENOMIC DNA]</scope>
    <source>
        <strain evidence="3">CGMCC 4.7242</strain>
    </source>
</reference>
<evidence type="ECO:0000313" key="3">
    <source>
        <dbReference type="Proteomes" id="UP001597353"/>
    </source>
</evidence>
<sequence>MNQMTDPALAAFRPLHFDGLQDPPGAVPVPVAGALCARGLLREAGLRLELAPGDPTARLEEIRDDLYSHGLIEPPRAEVMPVTRGPEGAELARIDRSALRIMGFWAQKVHINGLTLAEGGPMVWLSLRSHEAAANPGRWDTLVAGGRAAGQSVIDCALQEGWQEAGLRPEEMRGLRAAGRMSVQYVSARGFHQELLLIHHLDLPPGFQPQCHDGEIEQSEAVPLGFLRAMLADPGHFKFSSWLVLQDLVARLDPDDPDTDALGPRVFGSPGVGAEA</sequence>
<dbReference type="Pfam" id="PF00293">
    <property type="entry name" value="NUDIX"/>
    <property type="match status" value="1"/>
</dbReference>
<dbReference type="InterPro" id="IPR015797">
    <property type="entry name" value="NUDIX_hydrolase-like_dom_sf"/>
</dbReference>
<name>A0ABW4RZZ1_9RHOB</name>
<dbReference type="SUPFAM" id="SSF55811">
    <property type="entry name" value="Nudix"/>
    <property type="match status" value="1"/>
</dbReference>
<evidence type="ECO:0000259" key="1">
    <source>
        <dbReference type="PROSITE" id="PS51462"/>
    </source>
</evidence>
<feature type="domain" description="Nudix hydrolase" evidence="1">
    <location>
        <begin position="106"/>
        <end position="245"/>
    </location>
</feature>
<keyword evidence="3" id="KW-1185">Reference proteome</keyword>
<dbReference type="PROSITE" id="PS51462">
    <property type="entry name" value="NUDIX"/>
    <property type="match status" value="1"/>
</dbReference>
<dbReference type="InterPro" id="IPR000086">
    <property type="entry name" value="NUDIX_hydrolase_dom"/>
</dbReference>
<gene>
    <name evidence="2" type="ORF">ACFSGJ_01490</name>
</gene>
<dbReference type="Gene3D" id="3.90.79.10">
    <property type="entry name" value="Nucleoside Triphosphate Pyrophosphohydrolase"/>
    <property type="match status" value="1"/>
</dbReference>
<proteinExistence type="predicted"/>
<evidence type="ECO:0000313" key="2">
    <source>
        <dbReference type="EMBL" id="MFD1910885.1"/>
    </source>
</evidence>
<organism evidence="2 3">
    <name type="scientific">Halodurantibacterium flavum</name>
    <dbReference type="NCBI Taxonomy" id="1382802"/>
    <lineage>
        <taxon>Bacteria</taxon>
        <taxon>Pseudomonadati</taxon>
        <taxon>Pseudomonadota</taxon>
        <taxon>Alphaproteobacteria</taxon>
        <taxon>Rhodobacterales</taxon>
        <taxon>Paracoccaceae</taxon>
        <taxon>Halodurantibacterium</taxon>
    </lineage>
</organism>
<dbReference type="EMBL" id="JBHUGH010000001">
    <property type="protein sequence ID" value="MFD1910885.1"/>
    <property type="molecule type" value="Genomic_DNA"/>
</dbReference>
<dbReference type="Proteomes" id="UP001597353">
    <property type="component" value="Unassembled WGS sequence"/>
</dbReference>
<accession>A0ABW4RZZ1</accession>